<dbReference type="InterPro" id="IPR000700">
    <property type="entry name" value="PAS-assoc_C"/>
</dbReference>
<dbReference type="InterPro" id="IPR003661">
    <property type="entry name" value="HisK_dim/P_dom"/>
</dbReference>
<keyword evidence="8" id="KW-0902">Two-component regulatory system</keyword>
<accession>A0A7V5RQY3</accession>
<reference evidence="12" key="1">
    <citation type="journal article" date="2020" name="mSystems">
        <title>Genome- and Community-Level Interaction Insights into Carbon Utilization and Element Cycling Functions of Hydrothermarchaeota in Hydrothermal Sediment.</title>
        <authorList>
            <person name="Zhou Z."/>
            <person name="Liu Y."/>
            <person name="Xu W."/>
            <person name="Pan J."/>
            <person name="Luo Z.H."/>
            <person name="Li M."/>
        </authorList>
    </citation>
    <scope>NUCLEOTIDE SEQUENCE [LARGE SCALE GENOMIC DNA]</scope>
    <source>
        <strain evidence="12">HyVt-460</strain>
    </source>
</reference>
<comment type="catalytic activity">
    <reaction evidence="1">
        <text>ATP + protein L-histidine = ADP + protein N-phospho-L-histidine.</text>
        <dbReference type="EC" id="2.7.13.3"/>
    </reaction>
</comment>
<organism evidence="12">
    <name type="scientific">Caldithrix abyssi</name>
    <dbReference type="NCBI Taxonomy" id="187145"/>
    <lineage>
        <taxon>Bacteria</taxon>
        <taxon>Pseudomonadati</taxon>
        <taxon>Calditrichota</taxon>
        <taxon>Calditrichia</taxon>
        <taxon>Calditrichales</taxon>
        <taxon>Calditrichaceae</taxon>
        <taxon>Caldithrix</taxon>
    </lineage>
</organism>
<dbReference type="PANTHER" id="PTHR43065:SF10">
    <property type="entry name" value="PEROXIDE STRESS-ACTIVATED HISTIDINE KINASE MAK3"/>
    <property type="match status" value="1"/>
</dbReference>
<sequence length="353" mass="39641">MKQVSDRCYLFVNAFKHSTDAVLITDTEGTIIEVNQAFCDLFGWEHDEVIGKTPGILRAPQTSDAFYARMWQAIETKGMWKGEIVNKKKDGSLITVLLSITPIIQDGKKVGYMSIDIDLTEQIRLKQRAEHAERLAVIGKMAAKIAHEIRNPLASISLNAEILDDELKADEIDKEEAHTLLKAIIGEVDRLTYLTHDYLQFSKMSVINTSAIEINTFIKELIHFTNNEARQHKARLRFNPGKPLMVTVDENQLRVVLLNLIRNSLEAMENGGEIEIFIEEKEETFEIHIRDNGPGIPPEIRESIFQPFFSSKDLGTGLGLAISKQIINAHNGAIQLANSEGRGAHFIISLPLS</sequence>
<dbReference type="InterPro" id="IPR013767">
    <property type="entry name" value="PAS_fold"/>
</dbReference>
<dbReference type="EMBL" id="DRLI01000303">
    <property type="protein sequence ID" value="HHM02924.1"/>
    <property type="molecule type" value="Genomic_DNA"/>
</dbReference>
<dbReference type="SMART" id="SM00091">
    <property type="entry name" value="PAS"/>
    <property type="match status" value="1"/>
</dbReference>
<evidence type="ECO:0000259" key="9">
    <source>
        <dbReference type="PROSITE" id="PS50109"/>
    </source>
</evidence>
<dbReference type="EC" id="2.7.13.3" evidence="2"/>
<dbReference type="InterPro" id="IPR036097">
    <property type="entry name" value="HisK_dim/P_sf"/>
</dbReference>
<evidence type="ECO:0000313" key="12">
    <source>
        <dbReference type="EMBL" id="HHM02924.1"/>
    </source>
</evidence>
<name>A0A7V5RQY3_CALAY</name>
<dbReference type="SUPFAM" id="SSF47384">
    <property type="entry name" value="Homodimeric domain of signal transducing histidine kinase"/>
    <property type="match status" value="1"/>
</dbReference>
<dbReference type="SUPFAM" id="SSF55785">
    <property type="entry name" value="PYP-like sensor domain (PAS domain)"/>
    <property type="match status" value="1"/>
</dbReference>
<dbReference type="GO" id="GO:0000155">
    <property type="term" value="F:phosphorelay sensor kinase activity"/>
    <property type="evidence" value="ECO:0007669"/>
    <property type="project" value="InterPro"/>
</dbReference>
<dbReference type="Pfam" id="PF00989">
    <property type="entry name" value="PAS"/>
    <property type="match status" value="1"/>
</dbReference>
<feature type="domain" description="PAC" evidence="11">
    <location>
        <begin position="80"/>
        <end position="131"/>
    </location>
</feature>
<evidence type="ECO:0000256" key="2">
    <source>
        <dbReference type="ARBA" id="ARBA00012438"/>
    </source>
</evidence>
<dbReference type="InterPro" id="IPR035965">
    <property type="entry name" value="PAS-like_dom_sf"/>
</dbReference>
<dbReference type="CDD" id="cd00082">
    <property type="entry name" value="HisKA"/>
    <property type="match status" value="1"/>
</dbReference>
<dbReference type="PANTHER" id="PTHR43065">
    <property type="entry name" value="SENSOR HISTIDINE KINASE"/>
    <property type="match status" value="1"/>
</dbReference>
<dbReference type="Gene3D" id="1.10.287.130">
    <property type="match status" value="1"/>
</dbReference>
<comment type="caution">
    <text evidence="12">The sequence shown here is derived from an EMBL/GenBank/DDBJ whole genome shotgun (WGS) entry which is preliminary data.</text>
</comment>
<dbReference type="InterPro" id="IPR004358">
    <property type="entry name" value="Sig_transdc_His_kin-like_C"/>
</dbReference>
<keyword evidence="5" id="KW-0547">Nucleotide-binding</keyword>
<gene>
    <name evidence="12" type="ORF">ENJ15_07895</name>
</gene>
<keyword evidence="7" id="KW-0067">ATP-binding</keyword>
<evidence type="ECO:0000256" key="6">
    <source>
        <dbReference type="ARBA" id="ARBA00022777"/>
    </source>
</evidence>
<dbReference type="PROSITE" id="PS50109">
    <property type="entry name" value="HIS_KIN"/>
    <property type="match status" value="1"/>
</dbReference>
<keyword evidence="4" id="KW-0808">Transferase</keyword>
<evidence type="ECO:0000259" key="10">
    <source>
        <dbReference type="PROSITE" id="PS50112"/>
    </source>
</evidence>
<dbReference type="Gene3D" id="3.30.565.10">
    <property type="entry name" value="Histidine kinase-like ATPase, C-terminal domain"/>
    <property type="match status" value="1"/>
</dbReference>
<dbReference type="AlphaFoldDB" id="A0A7V5RQY3"/>
<dbReference type="PROSITE" id="PS50113">
    <property type="entry name" value="PAC"/>
    <property type="match status" value="1"/>
</dbReference>
<dbReference type="PRINTS" id="PR00344">
    <property type="entry name" value="BCTRLSENSOR"/>
</dbReference>
<dbReference type="SUPFAM" id="SSF55874">
    <property type="entry name" value="ATPase domain of HSP90 chaperone/DNA topoisomerase II/histidine kinase"/>
    <property type="match status" value="1"/>
</dbReference>
<keyword evidence="3" id="KW-0597">Phosphoprotein</keyword>
<evidence type="ECO:0000256" key="8">
    <source>
        <dbReference type="ARBA" id="ARBA00023012"/>
    </source>
</evidence>
<dbReference type="Pfam" id="PF00512">
    <property type="entry name" value="HisKA"/>
    <property type="match status" value="1"/>
</dbReference>
<evidence type="ECO:0000256" key="5">
    <source>
        <dbReference type="ARBA" id="ARBA00022741"/>
    </source>
</evidence>
<feature type="domain" description="Histidine kinase" evidence="9">
    <location>
        <begin position="144"/>
        <end position="353"/>
    </location>
</feature>
<dbReference type="Proteomes" id="UP000885771">
    <property type="component" value="Unassembled WGS sequence"/>
</dbReference>
<dbReference type="SMART" id="SM00387">
    <property type="entry name" value="HATPase_c"/>
    <property type="match status" value="1"/>
</dbReference>
<evidence type="ECO:0000256" key="7">
    <source>
        <dbReference type="ARBA" id="ARBA00022840"/>
    </source>
</evidence>
<proteinExistence type="predicted"/>
<evidence type="ECO:0000256" key="1">
    <source>
        <dbReference type="ARBA" id="ARBA00000085"/>
    </source>
</evidence>
<dbReference type="InterPro" id="IPR003594">
    <property type="entry name" value="HATPase_dom"/>
</dbReference>
<dbReference type="InterPro" id="IPR000014">
    <property type="entry name" value="PAS"/>
</dbReference>
<dbReference type="InterPro" id="IPR001610">
    <property type="entry name" value="PAC"/>
</dbReference>
<feature type="domain" description="PAS" evidence="10">
    <location>
        <begin position="11"/>
        <end position="77"/>
    </location>
</feature>
<dbReference type="GO" id="GO:0005524">
    <property type="term" value="F:ATP binding"/>
    <property type="evidence" value="ECO:0007669"/>
    <property type="project" value="UniProtKB-KW"/>
</dbReference>
<keyword evidence="6" id="KW-0418">Kinase</keyword>
<dbReference type="InterPro" id="IPR036890">
    <property type="entry name" value="HATPase_C_sf"/>
</dbReference>
<dbReference type="CDD" id="cd00130">
    <property type="entry name" value="PAS"/>
    <property type="match status" value="1"/>
</dbReference>
<evidence type="ECO:0000256" key="3">
    <source>
        <dbReference type="ARBA" id="ARBA00022553"/>
    </source>
</evidence>
<dbReference type="Gene3D" id="3.30.450.20">
    <property type="entry name" value="PAS domain"/>
    <property type="match status" value="1"/>
</dbReference>
<evidence type="ECO:0000256" key="4">
    <source>
        <dbReference type="ARBA" id="ARBA00022679"/>
    </source>
</evidence>
<dbReference type="PROSITE" id="PS50112">
    <property type="entry name" value="PAS"/>
    <property type="match status" value="1"/>
</dbReference>
<protein>
    <recommendedName>
        <fullName evidence="2">histidine kinase</fullName>
        <ecNumber evidence="2">2.7.13.3</ecNumber>
    </recommendedName>
</protein>
<evidence type="ECO:0000259" key="11">
    <source>
        <dbReference type="PROSITE" id="PS50113"/>
    </source>
</evidence>
<dbReference type="Pfam" id="PF02518">
    <property type="entry name" value="HATPase_c"/>
    <property type="match status" value="1"/>
</dbReference>
<dbReference type="SMART" id="SM00388">
    <property type="entry name" value="HisKA"/>
    <property type="match status" value="1"/>
</dbReference>
<dbReference type="SMART" id="SM00086">
    <property type="entry name" value="PAC"/>
    <property type="match status" value="1"/>
</dbReference>
<dbReference type="InterPro" id="IPR005467">
    <property type="entry name" value="His_kinase_dom"/>
</dbReference>
<dbReference type="NCBIfam" id="TIGR00229">
    <property type="entry name" value="sensory_box"/>
    <property type="match status" value="1"/>
</dbReference>
<dbReference type="GO" id="GO:0006355">
    <property type="term" value="P:regulation of DNA-templated transcription"/>
    <property type="evidence" value="ECO:0007669"/>
    <property type="project" value="InterPro"/>
</dbReference>